<feature type="region of interest" description="Disordered" evidence="2">
    <location>
        <begin position="353"/>
        <end position="418"/>
    </location>
</feature>
<reference evidence="4" key="2">
    <citation type="submission" date="2021-09" db="EMBL/GenBank/DDBJ databases">
        <authorList>
            <person name="Jia N."/>
            <person name="Wang J."/>
            <person name="Shi W."/>
            <person name="Du L."/>
            <person name="Sun Y."/>
            <person name="Zhan W."/>
            <person name="Jiang J."/>
            <person name="Wang Q."/>
            <person name="Zhang B."/>
            <person name="Ji P."/>
            <person name="Sakyi L.B."/>
            <person name="Cui X."/>
            <person name="Yuan T."/>
            <person name="Jiang B."/>
            <person name="Yang W."/>
            <person name="Lam T.T.-Y."/>
            <person name="Chang Q."/>
            <person name="Ding S."/>
            <person name="Wang X."/>
            <person name="Zhu J."/>
            <person name="Ruan X."/>
            <person name="Zhao L."/>
            <person name="Wei J."/>
            <person name="Que T."/>
            <person name="Du C."/>
            <person name="Cheng J."/>
            <person name="Dai P."/>
            <person name="Han X."/>
            <person name="Huang E."/>
            <person name="Gao Y."/>
            <person name="Liu J."/>
            <person name="Shao H."/>
            <person name="Ye R."/>
            <person name="Li L."/>
            <person name="Wei W."/>
            <person name="Wang X."/>
            <person name="Wang C."/>
            <person name="Huo Q."/>
            <person name="Li W."/>
            <person name="Guo W."/>
            <person name="Chen H."/>
            <person name="Chen S."/>
            <person name="Zhou L."/>
            <person name="Zhou L."/>
            <person name="Ni X."/>
            <person name="Tian J."/>
            <person name="Zhou Y."/>
            <person name="Sheng Y."/>
            <person name="Liu T."/>
            <person name="Pan Y."/>
            <person name="Xia L."/>
            <person name="Li J."/>
            <person name="Zhao F."/>
            <person name="Cao W."/>
        </authorList>
    </citation>
    <scope>NUCLEOTIDE SEQUENCE</scope>
    <source>
        <strain evidence="4">Rmic-2018</strain>
        <tissue evidence="4">Larvae</tissue>
    </source>
</reference>
<gene>
    <name evidence="4" type="ORF">HPB51_025344</name>
</gene>
<comment type="caution">
    <text evidence="4">The sequence shown here is derived from an EMBL/GenBank/DDBJ whole genome shotgun (WGS) entry which is preliminary data.</text>
</comment>
<accession>A0A9J6DDK4</accession>
<dbReference type="Gene3D" id="3.90.180.10">
    <property type="entry name" value="Medium-chain alcohol dehydrogenases, catalytic domain"/>
    <property type="match status" value="1"/>
</dbReference>
<protein>
    <recommendedName>
        <fullName evidence="3">Enoyl reductase (ER) domain-containing protein</fullName>
    </recommendedName>
</protein>
<dbReference type="GO" id="GO:0016491">
    <property type="term" value="F:oxidoreductase activity"/>
    <property type="evidence" value="ECO:0007669"/>
    <property type="project" value="UniProtKB-KW"/>
</dbReference>
<sequence>MLDGPEAALLAERTAATKWQKRRLHRPSLRGMTERRGGAEEARMTVRCLKLRSLSQRSGCGLNFLDLMVRQGALDNLPKTPFIMGFECSGEVEAVGEGVTDFKVGDRVAALTEYKAWAELVTVPAKHAYILPASMSFDDAAAVLMNYVVAYALLFDIGNLREKQTVLMHSVGGGVGHAVAQLCKTVPDVTLIGTASKNKHESLTNLVTQLLDHSSDYVQEVNKISPDGVDLVLDCLCGEDCKKGYSLLKPLGRYILYGTSCIVAGETKSFFSFAKSWWQVDKVSPIKLYEESKVISGFNLRHLLYQQGMHDYVKGVVSKVFSLYEQKKITPVVDSSWAFEDVTEAMQKMHDHKNVGKLTLNPSLEPKPKPQPEKSKGKDKESKDGKAPVPSGESTDTEKDAKEEQTPPANEVAARYTAALRSSNLKDQLWAREQAHEAARIQGFRSSSGWSMPRLRI</sequence>
<dbReference type="Pfam" id="PF08240">
    <property type="entry name" value="ADH_N"/>
    <property type="match status" value="1"/>
</dbReference>
<dbReference type="Proteomes" id="UP000821866">
    <property type="component" value="Chromosome 8"/>
</dbReference>
<dbReference type="EMBL" id="JABSTU010000010">
    <property type="protein sequence ID" value="KAH8020183.1"/>
    <property type="molecule type" value="Genomic_DNA"/>
</dbReference>
<dbReference type="PANTHER" id="PTHR44054:SF2">
    <property type="entry name" value="SYNAPTIC VESICLE MEMBRANE PROTEIN VAT-1 HOMOLOG-LIKE"/>
    <property type="match status" value="1"/>
</dbReference>
<dbReference type="SUPFAM" id="SSF51735">
    <property type="entry name" value="NAD(P)-binding Rossmann-fold domains"/>
    <property type="match status" value="1"/>
</dbReference>
<feature type="compositionally biased region" description="Basic and acidic residues" evidence="2">
    <location>
        <begin position="366"/>
        <end position="386"/>
    </location>
</feature>
<dbReference type="PANTHER" id="PTHR44054">
    <property type="entry name" value="SYNAPTIC VESICLE MEMBRANE PROTEIN VAT-1 HOMOLOG-LIKE"/>
    <property type="match status" value="1"/>
</dbReference>
<name>A0A9J6DDK4_RHIMP</name>
<dbReference type="InterPro" id="IPR020843">
    <property type="entry name" value="ER"/>
</dbReference>
<feature type="region of interest" description="Disordered" evidence="2">
    <location>
        <begin position="434"/>
        <end position="457"/>
    </location>
</feature>
<keyword evidence="1" id="KW-0560">Oxidoreductase</keyword>
<reference evidence="4" key="1">
    <citation type="journal article" date="2020" name="Cell">
        <title>Large-Scale Comparative Analyses of Tick Genomes Elucidate Their Genetic Diversity and Vector Capacities.</title>
        <authorList>
            <consortium name="Tick Genome and Microbiome Consortium (TIGMIC)"/>
            <person name="Jia N."/>
            <person name="Wang J."/>
            <person name="Shi W."/>
            <person name="Du L."/>
            <person name="Sun Y."/>
            <person name="Zhan W."/>
            <person name="Jiang J.F."/>
            <person name="Wang Q."/>
            <person name="Zhang B."/>
            <person name="Ji P."/>
            <person name="Bell-Sakyi L."/>
            <person name="Cui X.M."/>
            <person name="Yuan T.T."/>
            <person name="Jiang B.G."/>
            <person name="Yang W.F."/>
            <person name="Lam T.T."/>
            <person name="Chang Q.C."/>
            <person name="Ding S.J."/>
            <person name="Wang X.J."/>
            <person name="Zhu J.G."/>
            <person name="Ruan X.D."/>
            <person name="Zhao L."/>
            <person name="Wei J.T."/>
            <person name="Ye R.Z."/>
            <person name="Que T.C."/>
            <person name="Du C.H."/>
            <person name="Zhou Y.H."/>
            <person name="Cheng J.X."/>
            <person name="Dai P.F."/>
            <person name="Guo W.B."/>
            <person name="Han X.H."/>
            <person name="Huang E.J."/>
            <person name="Li L.F."/>
            <person name="Wei W."/>
            <person name="Gao Y.C."/>
            <person name="Liu J.Z."/>
            <person name="Shao H.Z."/>
            <person name="Wang X."/>
            <person name="Wang C.C."/>
            <person name="Yang T.C."/>
            <person name="Huo Q.B."/>
            <person name="Li W."/>
            <person name="Chen H.Y."/>
            <person name="Chen S.E."/>
            <person name="Zhou L.G."/>
            <person name="Ni X.B."/>
            <person name="Tian J.H."/>
            <person name="Sheng Y."/>
            <person name="Liu T."/>
            <person name="Pan Y.S."/>
            <person name="Xia L.Y."/>
            <person name="Li J."/>
            <person name="Zhao F."/>
            <person name="Cao W.C."/>
        </authorList>
    </citation>
    <scope>NUCLEOTIDE SEQUENCE</scope>
    <source>
        <strain evidence="4">Rmic-2018</strain>
    </source>
</reference>
<dbReference type="CDD" id="cd08275">
    <property type="entry name" value="MDR3"/>
    <property type="match status" value="1"/>
</dbReference>
<feature type="compositionally biased region" description="Basic and acidic residues" evidence="2">
    <location>
        <begin position="396"/>
        <end position="405"/>
    </location>
</feature>
<proteinExistence type="predicted"/>
<dbReference type="SMART" id="SM00829">
    <property type="entry name" value="PKS_ER"/>
    <property type="match status" value="1"/>
</dbReference>
<feature type="domain" description="Enoyl reductase (ER)" evidence="3">
    <location>
        <begin position="22"/>
        <end position="360"/>
    </location>
</feature>
<dbReference type="InterPro" id="IPR052100">
    <property type="entry name" value="SV-ATPase_mito-regulator"/>
</dbReference>
<evidence type="ECO:0000313" key="4">
    <source>
        <dbReference type="EMBL" id="KAH8020183.1"/>
    </source>
</evidence>
<dbReference type="InterPro" id="IPR013154">
    <property type="entry name" value="ADH-like_N"/>
</dbReference>
<evidence type="ECO:0000256" key="1">
    <source>
        <dbReference type="ARBA" id="ARBA00023002"/>
    </source>
</evidence>
<dbReference type="InterPro" id="IPR011032">
    <property type="entry name" value="GroES-like_sf"/>
</dbReference>
<dbReference type="VEuPathDB" id="VectorBase:LOC119176526"/>
<keyword evidence="5" id="KW-1185">Reference proteome</keyword>
<evidence type="ECO:0000313" key="5">
    <source>
        <dbReference type="Proteomes" id="UP000821866"/>
    </source>
</evidence>
<organism evidence="4 5">
    <name type="scientific">Rhipicephalus microplus</name>
    <name type="common">Cattle tick</name>
    <name type="synonym">Boophilus microplus</name>
    <dbReference type="NCBI Taxonomy" id="6941"/>
    <lineage>
        <taxon>Eukaryota</taxon>
        <taxon>Metazoa</taxon>
        <taxon>Ecdysozoa</taxon>
        <taxon>Arthropoda</taxon>
        <taxon>Chelicerata</taxon>
        <taxon>Arachnida</taxon>
        <taxon>Acari</taxon>
        <taxon>Parasitiformes</taxon>
        <taxon>Ixodida</taxon>
        <taxon>Ixodoidea</taxon>
        <taxon>Ixodidae</taxon>
        <taxon>Rhipicephalinae</taxon>
        <taxon>Rhipicephalus</taxon>
        <taxon>Boophilus</taxon>
    </lineage>
</organism>
<dbReference type="AlphaFoldDB" id="A0A9J6DDK4"/>
<evidence type="ECO:0000259" key="3">
    <source>
        <dbReference type="SMART" id="SM00829"/>
    </source>
</evidence>
<dbReference type="InterPro" id="IPR036291">
    <property type="entry name" value="NAD(P)-bd_dom_sf"/>
</dbReference>
<evidence type="ECO:0000256" key="2">
    <source>
        <dbReference type="SAM" id="MobiDB-lite"/>
    </source>
</evidence>
<dbReference type="SUPFAM" id="SSF50129">
    <property type="entry name" value="GroES-like"/>
    <property type="match status" value="1"/>
</dbReference>
<dbReference type="Pfam" id="PF13602">
    <property type="entry name" value="ADH_zinc_N_2"/>
    <property type="match status" value="1"/>
</dbReference>
<dbReference type="Gene3D" id="3.40.50.720">
    <property type="entry name" value="NAD(P)-binding Rossmann-like Domain"/>
    <property type="match status" value="1"/>
</dbReference>